<reference evidence="5 6" key="1">
    <citation type="journal article" date="2008" name="Nature">
        <title>The Phaeodactylum genome reveals the evolutionary history of diatom genomes.</title>
        <authorList>
            <person name="Bowler C."/>
            <person name="Allen A.E."/>
            <person name="Badger J.H."/>
            <person name="Grimwood J."/>
            <person name="Jabbari K."/>
            <person name="Kuo A."/>
            <person name="Maheswari U."/>
            <person name="Martens C."/>
            <person name="Maumus F."/>
            <person name="Otillar R.P."/>
            <person name="Rayko E."/>
            <person name="Salamov A."/>
            <person name="Vandepoele K."/>
            <person name="Beszteri B."/>
            <person name="Gruber A."/>
            <person name="Heijde M."/>
            <person name="Katinka M."/>
            <person name="Mock T."/>
            <person name="Valentin K."/>
            <person name="Verret F."/>
            <person name="Berges J.A."/>
            <person name="Brownlee C."/>
            <person name="Cadoret J.P."/>
            <person name="Chiovitti A."/>
            <person name="Choi C.J."/>
            <person name="Coesel S."/>
            <person name="De Martino A."/>
            <person name="Detter J.C."/>
            <person name="Durkin C."/>
            <person name="Falciatore A."/>
            <person name="Fournet J."/>
            <person name="Haruta M."/>
            <person name="Huysman M.J."/>
            <person name="Jenkins B.D."/>
            <person name="Jiroutova K."/>
            <person name="Jorgensen R.E."/>
            <person name="Joubert Y."/>
            <person name="Kaplan A."/>
            <person name="Kroger N."/>
            <person name="Kroth P.G."/>
            <person name="La Roche J."/>
            <person name="Lindquist E."/>
            <person name="Lommer M."/>
            <person name="Martin-Jezequel V."/>
            <person name="Lopez P.J."/>
            <person name="Lucas S."/>
            <person name="Mangogna M."/>
            <person name="McGinnis K."/>
            <person name="Medlin L.K."/>
            <person name="Montsant A."/>
            <person name="Oudot-Le Secq M.P."/>
            <person name="Napoli C."/>
            <person name="Obornik M."/>
            <person name="Parker M.S."/>
            <person name="Petit J.L."/>
            <person name="Porcel B.M."/>
            <person name="Poulsen N."/>
            <person name="Robison M."/>
            <person name="Rychlewski L."/>
            <person name="Rynearson T.A."/>
            <person name="Schmutz J."/>
            <person name="Shapiro H."/>
            <person name="Siaut M."/>
            <person name="Stanley M."/>
            <person name="Sussman M.R."/>
            <person name="Taylor A.R."/>
            <person name="Vardi A."/>
            <person name="von Dassow P."/>
            <person name="Vyverman W."/>
            <person name="Willis A."/>
            <person name="Wyrwicz L.S."/>
            <person name="Rokhsar D.S."/>
            <person name="Weissenbach J."/>
            <person name="Armbrust E.V."/>
            <person name="Green B.R."/>
            <person name="Van de Peer Y."/>
            <person name="Grigoriev I.V."/>
        </authorList>
    </citation>
    <scope>NUCLEOTIDE SEQUENCE [LARGE SCALE GENOMIC DNA]</scope>
    <source>
        <strain evidence="5 6">CCAP 1055/1</strain>
    </source>
</reference>
<feature type="domain" description="Enoyl-CoA hydratase/isomerase" evidence="4">
    <location>
        <begin position="17"/>
        <end position="365"/>
    </location>
</feature>
<proteinExistence type="predicted"/>
<evidence type="ECO:0000256" key="3">
    <source>
        <dbReference type="ARBA" id="ARBA00022801"/>
    </source>
</evidence>
<dbReference type="SUPFAM" id="SSF52096">
    <property type="entry name" value="ClpP/crotonase"/>
    <property type="match status" value="1"/>
</dbReference>
<accession>B7G076</accession>
<dbReference type="NCBIfam" id="NF004127">
    <property type="entry name" value="PRK05617.1"/>
    <property type="match status" value="1"/>
</dbReference>
<dbReference type="EMBL" id="CM000612">
    <property type="protein sequence ID" value="EEC48037.1"/>
    <property type="molecule type" value="Genomic_DNA"/>
</dbReference>
<dbReference type="InterPro" id="IPR029045">
    <property type="entry name" value="ClpP/crotonase-like_dom_sf"/>
</dbReference>
<dbReference type="PaxDb" id="2850-Phatr54528"/>
<dbReference type="InterPro" id="IPR045004">
    <property type="entry name" value="ECH_dom"/>
</dbReference>
<sequence length="385" mass="42620">MRFTTKVLPSRTANLFVLTLNNPKALHALSLDMMHFFQDILKECYADDSVGALLVKSNTTGMKTKAFCAGGDVKRVYRSCLEEQDSSVLGQGKPGLDSAEFFRQEYVVNHMMATATKPQISLWDGIVMGGGVGISVHGKYRIATENTILAMPETNIGLFPDVGSMFWMPKMLPHSVATYMALTGHRLEAADLLYTGIATHYIPSARLDDLESALSTASKSFKPTERAEDFAAPPPMDPHDSYLAQERPAIDKVFGILSDRSKGVEDVVESLENLNSDFGRKTAGILNTMSPTSLKVTLEGLRRGKDMSRIGDDLCMEFRMSQACMRIGSDFHDGIRAALVDKDRNPQWQPATLAEVTEQIVESYFLPLEYEWEIPVTKTKISSNL</sequence>
<dbReference type="GO" id="GO:0016829">
    <property type="term" value="F:lyase activity"/>
    <property type="evidence" value="ECO:0007669"/>
    <property type="project" value="UniProtKB-KW"/>
</dbReference>
<dbReference type="STRING" id="556484.B7G076"/>
<reference evidence="6" key="2">
    <citation type="submission" date="2008-08" db="EMBL/GenBank/DDBJ databases">
        <authorList>
            <consortium name="Diatom Consortium"/>
            <person name="Grigoriev I."/>
            <person name="Grimwood J."/>
            <person name="Kuo A."/>
            <person name="Otillar R.P."/>
            <person name="Salamov A."/>
            <person name="Detter J.C."/>
            <person name="Lindquist E."/>
            <person name="Shapiro H."/>
            <person name="Lucas S."/>
            <person name="Glavina del Rio T."/>
            <person name="Pitluck S."/>
            <person name="Rokhsar D."/>
            <person name="Bowler C."/>
        </authorList>
    </citation>
    <scope>GENOME REANNOTATION</scope>
    <source>
        <strain evidence="6">CCAP 1055/1</strain>
    </source>
</reference>
<dbReference type="CDD" id="cd06558">
    <property type="entry name" value="crotonase-like"/>
    <property type="match status" value="1"/>
</dbReference>
<dbReference type="GO" id="GO:0003860">
    <property type="term" value="F:3-hydroxyisobutyryl-CoA hydrolase activity"/>
    <property type="evidence" value="ECO:0007669"/>
    <property type="project" value="UniProtKB-EC"/>
</dbReference>
<gene>
    <name evidence="5" type="ORF">PHATRDRAFT_54528</name>
</gene>
<evidence type="ECO:0000313" key="5">
    <source>
        <dbReference type="EMBL" id="EEC48037.1"/>
    </source>
</evidence>
<dbReference type="AlphaFoldDB" id="B7G076"/>
<dbReference type="RefSeq" id="XP_002180629.1">
    <property type="nucleotide sequence ID" value="XM_002180593.1"/>
</dbReference>
<dbReference type="Proteomes" id="UP000000759">
    <property type="component" value="Chromosome 9"/>
</dbReference>
<dbReference type="KEGG" id="pti:PHATRDRAFT_54528"/>
<comment type="catalytic activity">
    <reaction evidence="1">
        <text>3-hydroxy-2-methylpropanoyl-CoA + H2O = 3-hydroxy-2-methylpropanoate + CoA + H(+)</text>
        <dbReference type="Rhea" id="RHEA:20888"/>
        <dbReference type="ChEBI" id="CHEBI:11805"/>
        <dbReference type="ChEBI" id="CHEBI:15377"/>
        <dbReference type="ChEBI" id="CHEBI:15378"/>
        <dbReference type="ChEBI" id="CHEBI:57287"/>
        <dbReference type="ChEBI" id="CHEBI:57340"/>
        <dbReference type="EC" id="3.1.2.4"/>
    </reaction>
</comment>
<name>B7G076_PHATC</name>
<keyword evidence="3" id="KW-0378">Hydrolase</keyword>
<dbReference type="HOGENOM" id="CLU_009834_22_1_1"/>
<dbReference type="PANTHER" id="PTHR43176">
    <property type="entry name" value="3-HYDROXYISOBUTYRYL-COA HYDROLASE-RELATED"/>
    <property type="match status" value="1"/>
</dbReference>
<dbReference type="eggNOG" id="KOG1684">
    <property type="taxonomic scope" value="Eukaryota"/>
</dbReference>
<dbReference type="GO" id="GO:0006574">
    <property type="term" value="P:L-valine catabolic process"/>
    <property type="evidence" value="ECO:0007669"/>
    <property type="project" value="TreeGrafter"/>
</dbReference>
<dbReference type="InParanoid" id="B7G076"/>
<dbReference type="InterPro" id="IPR032259">
    <property type="entry name" value="HIBYL-CoA-H"/>
</dbReference>
<evidence type="ECO:0000313" key="6">
    <source>
        <dbReference type="Proteomes" id="UP000000759"/>
    </source>
</evidence>
<organism evidence="5 6">
    <name type="scientific">Phaeodactylum tricornutum (strain CCAP 1055/1)</name>
    <dbReference type="NCBI Taxonomy" id="556484"/>
    <lineage>
        <taxon>Eukaryota</taxon>
        <taxon>Sar</taxon>
        <taxon>Stramenopiles</taxon>
        <taxon>Ochrophyta</taxon>
        <taxon>Bacillariophyta</taxon>
        <taxon>Bacillariophyceae</taxon>
        <taxon>Bacillariophycidae</taxon>
        <taxon>Naviculales</taxon>
        <taxon>Phaeodactylaceae</taxon>
        <taxon>Phaeodactylum</taxon>
    </lineage>
</organism>
<dbReference type="Pfam" id="PF16113">
    <property type="entry name" value="ECH_2"/>
    <property type="match status" value="1"/>
</dbReference>
<evidence type="ECO:0000256" key="2">
    <source>
        <dbReference type="ARBA" id="ARBA00011915"/>
    </source>
</evidence>
<evidence type="ECO:0000256" key="1">
    <source>
        <dbReference type="ARBA" id="ARBA00001709"/>
    </source>
</evidence>
<protein>
    <recommendedName>
        <fullName evidence="2">3-hydroxyisobutyryl-CoA hydrolase</fullName>
        <ecNumber evidence="2">3.1.2.4</ecNumber>
    </recommendedName>
</protein>
<keyword evidence="5" id="KW-0456">Lyase</keyword>
<dbReference type="EC" id="3.1.2.4" evidence="2"/>
<dbReference type="OrthoDB" id="1737613at2759"/>
<dbReference type="GeneID" id="7201362"/>
<dbReference type="FunCoup" id="B7G076">
    <property type="interactions" value="215"/>
</dbReference>
<evidence type="ECO:0000259" key="4">
    <source>
        <dbReference type="Pfam" id="PF16113"/>
    </source>
</evidence>
<dbReference type="PANTHER" id="PTHR43176:SF3">
    <property type="entry name" value="3-HYDROXYISOBUTYRYL-COA HYDROLASE, MITOCHONDRIAL"/>
    <property type="match status" value="1"/>
</dbReference>
<keyword evidence="6" id="KW-1185">Reference proteome</keyword>
<dbReference type="Gene3D" id="3.90.226.10">
    <property type="entry name" value="2-enoyl-CoA Hydratase, Chain A, domain 1"/>
    <property type="match status" value="1"/>
</dbReference>